<feature type="signal peptide" evidence="2">
    <location>
        <begin position="1"/>
        <end position="26"/>
    </location>
</feature>
<feature type="region of interest" description="Disordered" evidence="1">
    <location>
        <begin position="70"/>
        <end position="90"/>
    </location>
</feature>
<dbReference type="EMBL" id="GHJT01008501">
    <property type="protein sequence ID" value="MOY42472.1"/>
    <property type="molecule type" value="Transcribed_RNA"/>
</dbReference>
<evidence type="ECO:0000313" key="3">
    <source>
        <dbReference type="EMBL" id="MOY42472.1"/>
    </source>
</evidence>
<proteinExistence type="predicted"/>
<organism evidence="3">
    <name type="scientific">Ixodes scapularis</name>
    <name type="common">Black-legged tick</name>
    <name type="synonym">Deer tick</name>
    <dbReference type="NCBI Taxonomy" id="6945"/>
    <lineage>
        <taxon>Eukaryota</taxon>
        <taxon>Metazoa</taxon>
        <taxon>Ecdysozoa</taxon>
        <taxon>Arthropoda</taxon>
        <taxon>Chelicerata</taxon>
        <taxon>Arachnida</taxon>
        <taxon>Acari</taxon>
        <taxon>Parasitiformes</taxon>
        <taxon>Ixodida</taxon>
        <taxon>Ixodoidea</taxon>
        <taxon>Ixodidae</taxon>
        <taxon>Ixodinae</taxon>
        <taxon>Ixodes</taxon>
    </lineage>
</organism>
<protein>
    <submittedName>
        <fullName evidence="3">Putative secreted protein</fullName>
    </submittedName>
</protein>
<accession>A0A4D5RYP8</accession>
<reference evidence="3" key="1">
    <citation type="submission" date="2019-04" db="EMBL/GenBank/DDBJ databases">
        <title>An insight into the mialome of Ixodes scapularis.</title>
        <authorList>
            <person name="Ribeiro J.M."/>
            <person name="Mather T.N."/>
            <person name="Karim S."/>
        </authorList>
    </citation>
    <scope>NUCLEOTIDE SEQUENCE</scope>
</reference>
<feature type="compositionally biased region" description="Low complexity" evidence="1">
    <location>
        <begin position="72"/>
        <end position="83"/>
    </location>
</feature>
<feature type="chain" id="PRO_5020033278" evidence="2">
    <location>
        <begin position="27"/>
        <end position="90"/>
    </location>
</feature>
<keyword evidence="2" id="KW-0732">Signal</keyword>
<sequence>MCQVFCFSSRLCTLFLRLAFLRACVSLRTPISSTPEPSPTVSPLFKRKKKNTARADFRSTFFSATTSVFGKSSTESSSPTVSSHRARVFL</sequence>
<evidence type="ECO:0000256" key="2">
    <source>
        <dbReference type="SAM" id="SignalP"/>
    </source>
</evidence>
<evidence type="ECO:0000256" key="1">
    <source>
        <dbReference type="SAM" id="MobiDB-lite"/>
    </source>
</evidence>
<name>A0A4D5RYP8_IXOSC</name>
<dbReference type="AlphaFoldDB" id="A0A4D5RYP8"/>